<organism evidence="2 3">
    <name type="scientific">Cyanobacterium aponinum 0216</name>
    <dbReference type="NCBI Taxonomy" id="2676140"/>
    <lineage>
        <taxon>Bacteria</taxon>
        <taxon>Bacillati</taxon>
        <taxon>Cyanobacteriota</taxon>
        <taxon>Cyanophyceae</taxon>
        <taxon>Oscillatoriophycideae</taxon>
        <taxon>Chroococcales</taxon>
        <taxon>Geminocystaceae</taxon>
        <taxon>Cyanobacterium</taxon>
    </lineage>
</organism>
<gene>
    <name evidence="2" type="ORF">GGC33_02420</name>
</gene>
<accession>A0A844GQF3</accession>
<dbReference type="Proteomes" id="UP000437131">
    <property type="component" value="Unassembled WGS sequence"/>
</dbReference>
<proteinExistence type="predicted"/>
<feature type="transmembrane region" description="Helical" evidence="1">
    <location>
        <begin position="67"/>
        <end position="86"/>
    </location>
</feature>
<evidence type="ECO:0000256" key="1">
    <source>
        <dbReference type="SAM" id="Phobius"/>
    </source>
</evidence>
<sequence length="118" mass="13488">MKHESGNSDGICDVEDIYLSSQDEQLVSFLQTHCPPPPEELKPCEDLIMMSILTEKQQPQKNKQWRWFILPSAILTAILLVSAYIFKPNFSPQMASDHDEEIEAFMINSWQGSMALSE</sequence>
<dbReference type="RefSeq" id="WP_099435404.1">
    <property type="nucleotide sequence ID" value="NZ_WMIA01000002.1"/>
</dbReference>
<keyword evidence="1" id="KW-1133">Transmembrane helix</keyword>
<keyword evidence="1" id="KW-0812">Transmembrane</keyword>
<reference evidence="2 3" key="1">
    <citation type="submission" date="2019-11" db="EMBL/GenBank/DDBJ databases">
        <title>Isolation of a new High Light Tolerant Cyanobacteria.</title>
        <authorList>
            <person name="Dobson Z."/>
            <person name="Vaughn N."/>
            <person name="Vaughn M."/>
            <person name="Fromme P."/>
            <person name="Mazor Y."/>
        </authorList>
    </citation>
    <scope>NUCLEOTIDE SEQUENCE [LARGE SCALE GENOMIC DNA]</scope>
    <source>
        <strain evidence="2 3">0216</strain>
    </source>
</reference>
<evidence type="ECO:0000313" key="2">
    <source>
        <dbReference type="EMBL" id="MTF37783.1"/>
    </source>
</evidence>
<keyword evidence="1" id="KW-0472">Membrane</keyword>
<evidence type="ECO:0000313" key="3">
    <source>
        <dbReference type="Proteomes" id="UP000437131"/>
    </source>
</evidence>
<comment type="caution">
    <text evidence="2">The sequence shown here is derived from an EMBL/GenBank/DDBJ whole genome shotgun (WGS) entry which is preliminary data.</text>
</comment>
<dbReference type="EMBL" id="WMIA01000002">
    <property type="protein sequence ID" value="MTF37783.1"/>
    <property type="molecule type" value="Genomic_DNA"/>
</dbReference>
<protein>
    <submittedName>
        <fullName evidence="2">Uncharacterized protein</fullName>
    </submittedName>
</protein>
<dbReference type="AlphaFoldDB" id="A0A844GQF3"/>
<name>A0A844GQF3_9CHRO</name>